<evidence type="ECO:0000256" key="7">
    <source>
        <dbReference type="ARBA" id="ARBA00023324"/>
    </source>
</evidence>
<evidence type="ECO:0000256" key="2">
    <source>
        <dbReference type="ARBA" id="ARBA00022559"/>
    </source>
</evidence>
<feature type="compositionally biased region" description="Basic and acidic residues" evidence="9">
    <location>
        <begin position="394"/>
        <end position="404"/>
    </location>
</feature>
<dbReference type="SUPFAM" id="SSF56634">
    <property type="entry name" value="Heme-dependent catalase-like"/>
    <property type="match status" value="1"/>
</dbReference>
<evidence type="ECO:0000256" key="4">
    <source>
        <dbReference type="ARBA" id="ARBA00022723"/>
    </source>
</evidence>
<organism evidence="12 13">
    <name type="scientific">Pieris brassicae</name>
    <name type="common">White butterfly</name>
    <name type="synonym">Large white butterfly</name>
    <dbReference type="NCBI Taxonomy" id="7116"/>
    <lineage>
        <taxon>Eukaryota</taxon>
        <taxon>Metazoa</taxon>
        <taxon>Ecdysozoa</taxon>
        <taxon>Arthropoda</taxon>
        <taxon>Hexapoda</taxon>
        <taxon>Insecta</taxon>
        <taxon>Pterygota</taxon>
        <taxon>Neoptera</taxon>
        <taxon>Endopterygota</taxon>
        <taxon>Lepidoptera</taxon>
        <taxon>Glossata</taxon>
        <taxon>Ditrysia</taxon>
        <taxon>Papilionoidea</taxon>
        <taxon>Pieridae</taxon>
        <taxon>Pierinae</taxon>
        <taxon>Pieris</taxon>
    </lineage>
</organism>
<proteinExistence type="inferred from homology"/>
<evidence type="ECO:0000313" key="12">
    <source>
        <dbReference type="EMBL" id="CAH3986928.1"/>
    </source>
</evidence>
<dbReference type="InterPro" id="IPR024711">
    <property type="entry name" value="Catalase_clade1/3"/>
</dbReference>
<evidence type="ECO:0000256" key="10">
    <source>
        <dbReference type="SAM" id="SignalP"/>
    </source>
</evidence>
<evidence type="ECO:0000256" key="8">
    <source>
        <dbReference type="PIRSR" id="PIRSR038928-2"/>
    </source>
</evidence>
<dbReference type="PANTHER" id="PTHR11465">
    <property type="entry name" value="CATALASE"/>
    <property type="match status" value="1"/>
</dbReference>
<dbReference type="Pfam" id="PF00199">
    <property type="entry name" value="Catalase"/>
    <property type="match status" value="1"/>
</dbReference>
<keyword evidence="7" id="KW-0376">Hydrogen peroxide</keyword>
<feature type="signal peptide" evidence="10">
    <location>
        <begin position="1"/>
        <end position="18"/>
    </location>
</feature>
<evidence type="ECO:0000256" key="5">
    <source>
        <dbReference type="ARBA" id="ARBA00023002"/>
    </source>
</evidence>
<dbReference type="SMART" id="SM01060">
    <property type="entry name" value="Catalase"/>
    <property type="match status" value="1"/>
</dbReference>
<keyword evidence="3 8" id="KW-0349">Heme</keyword>
<comment type="cofactor">
    <cofactor evidence="8">
        <name>heme</name>
        <dbReference type="ChEBI" id="CHEBI:30413"/>
    </cofactor>
</comment>
<dbReference type="GO" id="GO:0005777">
    <property type="term" value="C:peroxisome"/>
    <property type="evidence" value="ECO:0007669"/>
    <property type="project" value="TreeGrafter"/>
</dbReference>
<keyword evidence="5" id="KW-0560">Oxidoreductase</keyword>
<dbReference type="AlphaFoldDB" id="A0A9P0T339"/>
<feature type="binding site" description="axial binding residue" evidence="8">
    <location>
        <position position="364"/>
    </location>
    <ligand>
        <name>heme</name>
        <dbReference type="ChEBI" id="CHEBI:30413"/>
    </ligand>
    <ligandPart>
        <name>Fe</name>
        <dbReference type="ChEBI" id="CHEBI:18248"/>
    </ligandPart>
</feature>
<evidence type="ECO:0000259" key="11">
    <source>
        <dbReference type="SMART" id="SM01060"/>
    </source>
</evidence>
<dbReference type="PIRSF" id="PIRSF038928">
    <property type="entry name" value="Catalase_clade1-3"/>
    <property type="match status" value="1"/>
</dbReference>
<keyword evidence="10" id="KW-0732">Signal</keyword>
<sequence length="505" mass="57779">MHRFILLIPLVLAYQSDSSKQLEEFKDITKIPIGFMTTSNGAMVETKHGSSTLNTRLIYNEYFMDSLTHFSRERIPERVVHANGAGAFGFFEVTHDISHICKARLFSSVGKKTPIAIRFSTIANERGASNTVRDARGFAVKFYTEDGNLDIVGLNQPTFVLKDPLFFTTFAHTMKRNPATDLPDANAKWDFLTLRPESWNTFIRVFGDRGIFDGYRYMPGFSIHTYQVTNEAGTPYFVRFHFIPNAGEKTLTSEQAAKIQSTDPDYEKRDLYRAIAAGNYPSWLLALQILSLDDVKNADIDVFDITKILPVDKYPLHHVGQLVLDRTPENFFAEVEQLAYNPANLVPGIQGGVDKLFEARRLSYRDALYYRLGANFNNIRVNCPFNTKPLTYNRDGRPPVKDNQKSNPNYHPNSFNGAVSYVDFNYFEVLQIIEREPNNTEQIRDFYLYGMSDEERNRLIENIRSSLVSAARFLQKRAIALFESIHPDFGYRVDQALASNFTMPF</sequence>
<dbReference type="InterPro" id="IPR011614">
    <property type="entry name" value="Catalase_core"/>
</dbReference>
<dbReference type="InterPro" id="IPR010582">
    <property type="entry name" value="Catalase_immune_responsive"/>
</dbReference>
<name>A0A9P0T339_PIEBR</name>
<comment type="caution">
    <text evidence="12">The sequence shown here is derived from an EMBL/GenBank/DDBJ whole genome shotgun (WGS) entry which is preliminary data.</text>
</comment>
<dbReference type="InterPro" id="IPR020835">
    <property type="entry name" value="Catalase_sf"/>
</dbReference>
<feature type="region of interest" description="Disordered" evidence="9">
    <location>
        <begin position="392"/>
        <end position="412"/>
    </location>
</feature>
<dbReference type="InterPro" id="IPR018028">
    <property type="entry name" value="Catalase"/>
</dbReference>
<evidence type="ECO:0000256" key="6">
    <source>
        <dbReference type="ARBA" id="ARBA00023004"/>
    </source>
</evidence>
<dbReference type="EMBL" id="CALOZG010000002">
    <property type="protein sequence ID" value="CAH3986928.1"/>
    <property type="molecule type" value="Genomic_DNA"/>
</dbReference>
<accession>A0A9P0T339</accession>
<dbReference type="GO" id="GO:0004096">
    <property type="term" value="F:catalase activity"/>
    <property type="evidence" value="ECO:0007669"/>
    <property type="project" value="UniProtKB-EC"/>
</dbReference>
<dbReference type="PRINTS" id="PR00067">
    <property type="entry name" value="CATALASE"/>
</dbReference>
<dbReference type="Proteomes" id="UP001152562">
    <property type="component" value="Unassembled WGS sequence"/>
</dbReference>
<evidence type="ECO:0000256" key="1">
    <source>
        <dbReference type="ARBA" id="ARBA00005329"/>
    </source>
</evidence>
<feature type="domain" description="Catalase core" evidence="11">
    <location>
        <begin position="37"/>
        <end position="419"/>
    </location>
</feature>
<dbReference type="GO" id="GO:0046872">
    <property type="term" value="F:metal ion binding"/>
    <property type="evidence" value="ECO:0007669"/>
    <property type="project" value="UniProtKB-KW"/>
</dbReference>
<feature type="chain" id="PRO_5040458981" description="Catalase core domain-containing protein" evidence="10">
    <location>
        <begin position="19"/>
        <end position="505"/>
    </location>
</feature>
<dbReference type="Pfam" id="PF06628">
    <property type="entry name" value="Catalase-rel"/>
    <property type="match status" value="1"/>
</dbReference>
<keyword evidence="13" id="KW-1185">Reference proteome</keyword>
<dbReference type="PROSITE" id="PS51402">
    <property type="entry name" value="CATALASE_3"/>
    <property type="match status" value="1"/>
</dbReference>
<evidence type="ECO:0000256" key="9">
    <source>
        <dbReference type="SAM" id="MobiDB-lite"/>
    </source>
</evidence>
<evidence type="ECO:0000256" key="3">
    <source>
        <dbReference type="ARBA" id="ARBA00022617"/>
    </source>
</evidence>
<evidence type="ECO:0000313" key="13">
    <source>
        <dbReference type="Proteomes" id="UP001152562"/>
    </source>
</evidence>
<dbReference type="GO" id="GO:0020037">
    <property type="term" value="F:heme binding"/>
    <property type="evidence" value="ECO:0007669"/>
    <property type="project" value="InterPro"/>
</dbReference>
<dbReference type="PANTHER" id="PTHR11465:SF9">
    <property type="entry name" value="CATALASE"/>
    <property type="match status" value="1"/>
</dbReference>
<keyword evidence="6 8" id="KW-0408">Iron</keyword>
<dbReference type="Gene3D" id="2.40.180.10">
    <property type="entry name" value="Catalase core domain"/>
    <property type="match status" value="1"/>
</dbReference>
<dbReference type="InterPro" id="IPR024708">
    <property type="entry name" value="Catalase_AS"/>
</dbReference>
<comment type="similarity">
    <text evidence="1">Belongs to the catalase family.</text>
</comment>
<dbReference type="GO" id="GO:0042542">
    <property type="term" value="P:response to hydrogen peroxide"/>
    <property type="evidence" value="ECO:0007669"/>
    <property type="project" value="TreeGrafter"/>
</dbReference>
<reference evidence="12" key="1">
    <citation type="submission" date="2022-05" db="EMBL/GenBank/DDBJ databases">
        <authorList>
            <person name="Okamura Y."/>
        </authorList>
    </citation>
    <scope>NUCLEOTIDE SEQUENCE</scope>
</reference>
<keyword evidence="4 8" id="KW-0479">Metal-binding</keyword>
<gene>
    <name evidence="12" type="ORF">PIBRA_LOCUS2106</name>
</gene>
<protein>
    <recommendedName>
        <fullName evidence="11">Catalase core domain-containing protein</fullName>
    </recommendedName>
</protein>
<keyword evidence="2" id="KW-0575">Peroxidase</keyword>
<dbReference type="GO" id="GO:0005739">
    <property type="term" value="C:mitochondrion"/>
    <property type="evidence" value="ECO:0007669"/>
    <property type="project" value="TreeGrafter"/>
</dbReference>
<dbReference type="GO" id="GO:0042744">
    <property type="term" value="P:hydrogen peroxide catabolic process"/>
    <property type="evidence" value="ECO:0007669"/>
    <property type="project" value="UniProtKB-KW"/>
</dbReference>
<dbReference type="PROSITE" id="PS00438">
    <property type="entry name" value="CATALASE_2"/>
    <property type="match status" value="1"/>
</dbReference>